<keyword evidence="4 9" id="KW-0418">Kinase</keyword>
<evidence type="ECO:0000256" key="6">
    <source>
        <dbReference type="PROSITE-ProRule" id="PRU10141"/>
    </source>
</evidence>
<dbReference type="PROSITE" id="PS00108">
    <property type="entry name" value="PROTEIN_KINASE_ST"/>
    <property type="match status" value="1"/>
</dbReference>
<feature type="domain" description="Protein kinase" evidence="8">
    <location>
        <begin position="11"/>
        <end position="306"/>
    </location>
</feature>
<dbReference type="HOGENOM" id="CLU_000288_63_0_1"/>
<dbReference type="SMART" id="SM00220">
    <property type="entry name" value="S_TKc"/>
    <property type="match status" value="1"/>
</dbReference>
<dbReference type="GO" id="GO:0005776">
    <property type="term" value="C:autophagosome"/>
    <property type="evidence" value="ECO:0007669"/>
    <property type="project" value="TreeGrafter"/>
</dbReference>
<dbReference type="KEGG" id="wse:WALSEDRAFT_8155"/>
<dbReference type="PIRSF" id="PIRSF000654">
    <property type="entry name" value="Integrin-linked_kinase"/>
    <property type="match status" value="1"/>
</dbReference>
<keyword evidence="2" id="KW-0808">Transferase</keyword>
<dbReference type="InterPro" id="IPR008271">
    <property type="entry name" value="Ser/Thr_kinase_AS"/>
</dbReference>
<evidence type="ECO:0000259" key="8">
    <source>
        <dbReference type="PROSITE" id="PS50011"/>
    </source>
</evidence>
<keyword evidence="10" id="KW-1185">Reference proteome</keyword>
<proteinExistence type="inferred from homology"/>
<dbReference type="GO" id="GO:0004674">
    <property type="term" value="F:protein serine/threonine kinase activity"/>
    <property type="evidence" value="ECO:0007669"/>
    <property type="project" value="UniProtKB-KW"/>
</dbReference>
<feature type="non-terminal residue" evidence="9">
    <location>
        <position position="1"/>
    </location>
</feature>
<gene>
    <name evidence="9" type="ORF">WALSEDRAFT_8155</name>
</gene>
<evidence type="ECO:0000313" key="10">
    <source>
        <dbReference type="Proteomes" id="UP000005242"/>
    </source>
</evidence>
<dbReference type="GO" id="GO:0010506">
    <property type="term" value="P:regulation of autophagy"/>
    <property type="evidence" value="ECO:0007669"/>
    <property type="project" value="InterPro"/>
</dbReference>
<dbReference type="GO" id="GO:0005829">
    <property type="term" value="C:cytosol"/>
    <property type="evidence" value="ECO:0007669"/>
    <property type="project" value="TreeGrafter"/>
</dbReference>
<dbReference type="Proteomes" id="UP000005242">
    <property type="component" value="Unassembled WGS sequence"/>
</dbReference>
<keyword evidence="7" id="KW-0723">Serine/threonine-protein kinase</keyword>
<dbReference type="FunFam" id="3.30.200.20:FF:000042">
    <property type="entry name" value="Aurora kinase A"/>
    <property type="match status" value="1"/>
</dbReference>
<dbReference type="STRING" id="671144.I4YJB8"/>
<accession>I4YJB8</accession>
<dbReference type="InterPro" id="IPR000719">
    <property type="entry name" value="Prot_kinase_dom"/>
</dbReference>
<evidence type="ECO:0000256" key="4">
    <source>
        <dbReference type="ARBA" id="ARBA00022777"/>
    </source>
</evidence>
<dbReference type="PROSITE" id="PS50011">
    <property type="entry name" value="PROTEIN_KINASE_DOM"/>
    <property type="match status" value="1"/>
</dbReference>
<dbReference type="GO" id="GO:0005524">
    <property type="term" value="F:ATP binding"/>
    <property type="evidence" value="ECO:0007669"/>
    <property type="project" value="UniProtKB-UniRule"/>
</dbReference>
<feature type="binding site" evidence="6">
    <location>
        <position position="44"/>
    </location>
    <ligand>
        <name>ATP</name>
        <dbReference type="ChEBI" id="CHEBI:30616"/>
    </ligand>
</feature>
<dbReference type="GO" id="GO:0034045">
    <property type="term" value="C:phagophore assembly site membrane"/>
    <property type="evidence" value="ECO:0007669"/>
    <property type="project" value="TreeGrafter"/>
</dbReference>
<evidence type="ECO:0000256" key="1">
    <source>
        <dbReference type="ARBA" id="ARBA00012513"/>
    </source>
</evidence>
<dbReference type="Pfam" id="PF00069">
    <property type="entry name" value="Pkinase"/>
    <property type="match status" value="1"/>
</dbReference>
<dbReference type="OMA" id="NGYPPFC"/>
<dbReference type="Gene3D" id="3.30.200.20">
    <property type="entry name" value="Phosphorylase Kinase, domain 1"/>
    <property type="match status" value="1"/>
</dbReference>
<evidence type="ECO:0000256" key="2">
    <source>
        <dbReference type="ARBA" id="ARBA00022679"/>
    </source>
</evidence>
<reference evidence="9 10" key="1">
    <citation type="journal article" date="2012" name="Fungal Genet. Biol.">
        <title>The genome of the xerotolerant mold Wallemia sebi reveals adaptations to osmotic stress and suggests cryptic sexual reproduction.</title>
        <authorList>
            <person name="Padamsee M."/>
            <person name="Kumar T.K.A."/>
            <person name="Riley R."/>
            <person name="Binder M."/>
            <person name="Boyd A."/>
            <person name="Calvo A.M."/>
            <person name="Furukawa K."/>
            <person name="Hesse C."/>
            <person name="Hohmann S."/>
            <person name="James T.Y."/>
            <person name="LaButti K."/>
            <person name="Lapidus A."/>
            <person name="Lindquist E."/>
            <person name="Lucas S."/>
            <person name="Miller K."/>
            <person name="Shantappa S."/>
            <person name="Grigoriev I.V."/>
            <person name="Hibbett D.S."/>
            <person name="McLaughlin D.J."/>
            <person name="Spatafora J.W."/>
            <person name="Aime M.C."/>
        </authorList>
    </citation>
    <scope>NUCLEOTIDE SEQUENCE [LARGE SCALE GENOMIC DNA]</scope>
    <source>
        <strain evidence="10">ATCC MYA-4683 / CBS 633.66</strain>
    </source>
</reference>
<protein>
    <recommendedName>
        <fullName evidence="1">non-specific serine/threonine protein kinase</fullName>
        <ecNumber evidence="1">2.7.11.1</ecNumber>
    </recommendedName>
</protein>
<dbReference type="AlphaFoldDB" id="I4YJB8"/>
<dbReference type="PANTHER" id="PTHR24348:SF22">
    <property type="entry name" value="NON-SPECIFIC SERINE_THREONINE PROTEIN KINASE"/>
    <property type="match status" value="1"/>
</dbReference>
<dbReference type="RefSeq" id="XP_006955638.1">
    <property type="nucleotide sequence ID" value="XM_006955576.1"/>
</dbReference>
<keyword evidence="5 6" id="KW-0067">ATP-binding</keyword>
<dbReference type="Gene3D" id="1.10.510.10">
    <property type="entry name" value="Transferase(Phosphotransferase) domain 1"/>
    <property type="match status" value="1"/>
</dbReference>
<dbReference type="GO" id="GO:0000045">
    <property type="term" value="P:autophagosome assembly"/>
    <property type="evidence" value="ECO:0007669"/>
    <property type="project" value="TreeGrafter"/>
</dbReference>
<dbReference type="eggNOG" id="KOG0595">
    <property type="taxonomic scope" value="Eukaryota"/>
</dbReference>
<comment type="similarity">
    <text evidence="7">Belongs to the protein kinase superfamily.</text>
</comment>
<dbReference type="GeneID" id="18475836"/>
<dbReference type="InterPro" id="IPR011009">
    <property type="entry name" value="Kinase-like_dom_sf"/>
</dbReference>
<dbReference type="OrthoDB" id="346907at2759"/>
<dbReference type="SUPFAM" id="SSF56112">
    <property type="entry name" value="Protein kinase-like (PK-like)"/>
    <property type="match status" value="1"/>
</dbReference>
<dbReference type="InterPro" id="IPR017441">
    <property type="entry name" value="Protein_kinase_ATP_BS"/>
</dbReference>
<dbReference type="InterPro" id="IPR045269">
    <property type="entry name" value="Atg1-like"/>
</dbReference>
<dbReference type="EMBL" id="JH668223">
    <property type="protein sequence ID" value="EIM24060.1"/>
    <property type="molecule type" value="Genomic_DNA"/>
</dbReference>
<name>I4YJB8_WALMC</name>
<evidence type="ECO:0000313" key="9">
    <source>
        <dbReference type="EMBL" id="EIM24060.1"/>
    </source>
</evidence>
<dbReference type="EC" id="2.7.11.1" evidence="1"/>
<dbReference type="GO" id="GO:0061709">
    <property type="term" value="P:reticulophagy"/>
    <property type="evidence" value="ECO:0007669"/>
    <property type="project" value="TreeGrafter"/>
</dbReference>
<evidence type="ECO:0000256" key="5">
    <source>
        <dbReference type="ARBA" id="ARBA00022840"/>
    </source>
</evidence>
<evidence type="ECO:0000256" key="7">
    <source>
        <dbReference type="RuleBase" id="RU000304"/>
    </source>
</evidence>
<keyword evidence="3 6" id="KW-0547">Nucleotide-binding</keyword>
<evidence type="ECO:0000256" key="3">
    <source>
        <dbReference type="ARBA" id="ARBA00022741"/>
    </source>
</evidence>
<organism evidence="9 10">
    <name type="scientific">Wallemia mellicola (strain ATCC MYA-4683 / CBS 633.66)</name>
    <name type="common">Wallemia sebi (CBS 633.66)</name>
    <dbReference type="NCBI Taxonomy" id="671144"/>
    <lineage>
        <taxon>Eukaryota</taxon>
        <taxon>Fungi</taxon>
        <taxon>Dikarya</taxon>
        <taxon>Basidiomycota</taxon>
        <taxon>Wallemiomycotina</taxon>
        <taxon>Wallemiomycetes</taxon>
        <taxon>Wallemiales</taxon>
        <taxon>Wallemiaceae</taxon>
        <taxon>Wallemia</taxon>
    </lineage>
</organism>
<dbReference type="PROSITE" id="PS00107">
    <property type="entry name" value="PROTEIN_KINASE_ATP"/>
    <property type="match status" value="1"/>
</dbReference>
<dbReference type="GO" id="GO:0000422">
    <property type="term" value="P:autophagy of mitochondrion"/>
    <property type="evidence" value="ECO:0007669"/>
    <property type="project" value="TreeGrafter"/>
</dbReference>
<dbReference type="GO" id="GO:0034727">
    <property type="term" value="P:piecemeal microautophagy of the nucleus"/>
    <property type="evidence" value="ECO:0007669"/>
    <property type="project" value="TreeGrafter"/>
</dbReference>
<feature type="non-terminal residue" evidence="9">
    <location>
        <position position="306"/>
    </location>
</feature>
<dbReference type="PANTHER" id="PTHR24348">
    <property type="entry name" value="SERINE/THREONINE-PROTEIN KINASE UNC-51-RELATED"/>
    <property type="match status" value="1"/>
</dbReference>
<dbReference type="InParanoid" id="I4YJB8"/>
<dbReference type="GO" id="GO:0042594">
    <property type="term" value="P:response to starvation"/>
    <property type="evidence" value="ECO:0007669"/>
    <property type="project" value="TreeGrafter"/>
</dbReference>
<sequence length="306" mass="34492">SNNEEKEIGEWTFGKEIGKGSFAIVYHGWRTGNNNSCAIKSVIKSKLTAKLLDNLEGEISILKRIHHPNIVGLMDCFKTNTHIHLITSYCSGGDLSCYIKKRGQVPTLEYWPSGIEGVGAPAFYKHPDSGGLDQNVVRSFSGQLAQALLFLRSQDLIHRDIKPQNLLLQPADPADLERGHPLGIPILRVADFGFARNLPAAAMAETLCGSPLYMAPEILRYEKYDAKADLWSVGAVMYEMSTGRPPFRAQNHVELLRKIERSEDKIKFPSPTESMQFDIPRDIKDIIRKLLKRHPIERISFEDFFD</sequence>